<evidence type="ECO:0000256" key="5">
    <source>
        <dbReference type="ARBA" id="ARBA00038359"/>
    </source>
</evidence>
<dbReference type="Proteomes" id="UP000295703">
    <property type="component" value="Unassembled WGS sequence"/>
</dbReference>
<reference evidence="9 10" key="1">
    <citation type="submission" date="2018-12" db="EMBL/GenBank/DDBJ databases">
        <title>Genome sequence and assembly of Colletotrichum trifolii.</title>
        <authorList>
            <person name="Gan P."/>
            <person name="Shirasu K."/>
        </authorList>
    </citation>
    <scope>NUCLEOTIDE SEQUENCE [LARGE SCALE GENOMIC DNA]</scope>
    <source>
        <strain evidence="9 10">543-2</strain>
    </source>
</reference>
<comment type="similarity">
    <text evidence="5">Belongs to the SAT4 family.</text>
</comment>
<dbReference type="GO" id="GO:0016020">
    <property type="term" value="C:membrane"/>
    <property type="evidence" value="ECO:0007669"/>
    <property type="project" value="UniProtKB-SubCell"/>
</dbReference>
<dbReference type="EMBL" id="RYZW01000104">
    <property type="protein sequence ID" value="TDZ47411.1"/>
    <property type="molecule type" value="Genomic_DNA"/>
</dbReference>
<feature type="compositionally biased region" description="Polar residues" evidence="6">
    <location>
        <begin position="372"/>
        <end position="385"/>
    </location>
</feature>
<evidence type="ECO:0000313" key="10">
    <source>
        <dbReference type="Proteomes" id="UP000295703"/>
    </source>
</evidence>
<keyword evidence="10" id="KW-1185">Reference proteome</keyword>
<feature type="transmembrane region" description="Helical" evidence="7">
    <location>
        <begin position="98"/>
        <end position="128"/>
    </location>
</feature>
<feature type="domain" description="Rhodopsin" evidence="8">
    <location>
        <begin position="42"/>
        <end position="278"/>
    </location>
</feature>
<evidence type="ECO:0000256" key="2">
    <source>
        <dbReference type="ARBA" id="ARBA00022692"/>
    </source>
</evidence>
<dbReference type="PANTHER" id="PTHR33048">
    <property type="entry name" value="PTH11-LIKE INTEGRAL MEMBRANE PROTEIN (AFU_ORTHOLOGUE AFUA_5G11245)"/>
    <property type="match status" value="1"/>
</dbReference>
<comment type="caution">
    <text evidence="9">The sequence shown here is derived from an EMBL/GenBank/DDBJ whole genome shotgun (WGS) entry which is preliminary data.</text>
</comment>
<dbReference type="AlphaFoldDB" id="A0A4R8QTU6"/>
<evidence type="ECO:0000313" key="9">
    <source>
        <dbReference type="EMBL" id="TDZ47411.1"/>
    </source>
</evidence>
<feature type="region of interest" description="Disordered" evidence="6">
    <location>
        <begin position="354"/>
        <end position="385"/>
    </location>
</feature>
<evidence type="ECO:0000256" key="4">
    <source>
        <dbReference type="ARBA" id="ARBA00023136"/>
    </source>
</evidence>
<organism evidence="9 10">
    <name type="scientific">Colletotrichum trifolii</name>
    <dbReference type="NCBI Taxonomy" id="5466"/>
    <lineage>
        <taxon>Eukaryota</taxon>
        <taxon>Fungi</taxon>
        <taxon>Dikarya</taxon>
        <taxon>Ascomycota</taxon>
        <taxon>Pezizomycotina</taxon>
        <taxon>Sordariomycetes</taxon>
        <taxon>Hypocreomycetidae</taxon>
        <taxon>Glomerellales</taxon>
        <taxon>Glomerellaceae</taxon>
        <taxon>Colletotrichum</taxon>
        <taxon>Colletotrichum orbiculare species complex</taxon>
    </lineage>
</organism>
<keyword evidence="4 7" id="KW-0472">Membrane</keyword>
<keyword evidence="3 7" id="KW-1133">Transmembrane helix</keyword>
<feature type="transmembrane region" description="Helical" evidence="7">
    <location>
        <begin position="252"/>
        <end position="274"/>
    </location>
</feature>
<feature type="transmembrane region" description="Helical" evidence="7">
    <location>
        <begin position="21"/>
        <end position="44"/>
    </location>
</feature>
<protein>
    <submittedName>
        <fullName evidence="9">Satratoxin biosynthesis SC1 cluster protein 4</fullName>
    </submittedName>
</protein>
<accession>A0A4R8QTU6</accession>
<comment type="subcellular location">
    <subcellularLocation>
        <location evidence="1">Membrane</location>
        <topology evidence="1">Multi-pass membrane protein</topology>
    </subcellularLocation>
</comment>
<gene>
    <name evidence="9" type="ORF">CTRI78_v008551</name>
</gene>
<sequence>MSNMPTEQDIAWMTAHIDDSLVPDIIICCAVCATASVIVLALRIWSRIQVRLRPIFSDWLVVGSVVFYIAFCAVFALSTKYGAGRHVILMTDPADRRMLAILNICNPILYGVATALVKSSILALYAAIFPQRGFHYWVYLVSAVNLLNAVAIVLVSCLQCRPLEALWDLSVTGVCINFSYFSVFNSSFNFLLDVVILLTPLPLVRQLNSSRRKKILLTINFALGGSACVIAAIRVPYARKVGGTVNPSWDMIPGGLLCVVEVAVALLTASLPIYRPILGLLGIKTFTTDSSSQPKYSRNRYVRNTGDGYMDSQVSTRITGGGERSSPRGGISITDDITLTTHTYKDGEWVREADEDDDAVGLVPPNKKTPGYATTVSSVQSGRAR</sequence>
<evidence type="ECO:0000259" key="8">
    <source>
        <dbReference type="Pfam" id="PF20684"/>
    </source>
</evidence>
<dbReference type="InterPro" id="IPR049326">
    <property type="entry name" value="Rhodopsin_dom_fungi"/>
</dbReference>
<dbReference type="Pfam" id="PF20684">
    <property type="entry name" value="Fung_rhodopsin"/>
    <property type="match status" value="1"/>
</dbReference>
<dbReference type="PANTHER" id="PTHR33048:SF8">
    <property type="entry name" value="INTEGRAL MEMBRANE PROTEIN-RELATED"/>
    <property type="match status" value="1"/>
</dbReference>
<feature type="transmembrane region" description="Helical" evidence="7">
    <location>
        <begin position="56"/>
        <end position="77"/>
    </location>
</feature>
<evidence type="ECO:0000256" key="1">
    <source>
        <dbReference type="ARBA" id="ARBA00004141"/>
    </source>
</evidence>
<feature type="transmembrane region" description="Helical" evidence="7">
    <location>
        <begin position="187"/>
        <end position="204"/>
    </location>
</feature>
<evidence type="ECO:0000256" key="3">
    <source>
        <dbReference type="ARBA" id="ARBA00022989"/>
    </source>
</evidence>
<evidence type="ECO:0000256" key="6">
    <source>
        <dbReference type="SAM" id="MobiDB-lite"/>
    </source>
</evidence>
<proteinExistence type="inferred from homology"/>
<dbReference type="InterPro" id="IPR052337">
    <property type="entry name" value="SAT4-like"/>
</dbReference>
<keyword evidence="2 7" id="KW-0812">Transmembrane</keyword>
<name>A0A4R8QTU6_COLTR</name>
<feature type="transmembrane region" description="Helical" evidence="7">
    <location>
        <begin position="216"/>
        <end position="237"/>
    </location>
</feature>
<evidence type="ECO:0000256" key="7">
    <source>
        <dbReference type="SAM" id="Phobius"/>
    </source>
</evidence>
<feature type="transmembrane region" description="Helical" evidence="7">
    <location>
        <begin position="134"/>
        <end position="158"/>
    </location>
</feature>